<dbReference type="GO" id="GO:0005886">
    <property type="term" value="C:plasma membrane"/>
    <property type="evidence" value="ECO:0007669"/>
    <property type="project" value="UniProtKB-SubCell"/>
</dbReference>
<keyword evidence="5" id="KW-0067">ATP-binding</keyword>
<dbReference type="EMBL" id="MGFP01000059">
    <property type="protein sequence ID" value="OGM08173.1"/>
    <property type="molecule type" value="Genomic_DNA"/>
</dbReference>
<dbReference type="Pfam" id="PF00664">
    <property type="entry name" value="ABC_membrane"/>
    <property type="match status" value="1"/>
</dbReference>
<reference evidence="11 12" key="1">
    <citation type="journal article" date="2016" name="Nat. Commun.">
        <title>Thousands of microbial genomes shed light on interconnected biogeochemical processes in an aquifer system.</title>
        <authorList>
            <person name="Anantharaman K."/>
            <person name="Brown C.T."/>
            <person name="Hug L.A."/>
            <person name="Sharon I."/>
            <person name="Castelle C.J."/>
            <person name="Probst A.J."/>
            <person name="Thomas B.C."/>
            <person name="Singh A."/>
            <person name="Wilkins M.J."/>
            <person name="Karaoz U."/>
            <person name="Brodie E.L."/>
            <person name="Williams K.H."/>
            <person name="Hubbard S.S."/>
            <person name="Banfield J.F."/>
        </authorList>
    </citation>
    <scope>NUCLEOTIDE SEQUENCE [LARGE SCALE GENOMIC DNA]</scope>
</reference>
<dbReference type="GO" id="GO:0016887">
    <property type="term" value="F:ATP hydrolysis activity"/>
    <property type="evidence" value="ECO:0007669"/>
    <property type="project" value="InterPro"/>
</dbReference>
<evidence type="ECO:0000256" key="7">
    <source>
        <dbReference type="ARBA" id="ARBA00023136"/>
    </source>
</evidence>
<keyword evidence="6 8" id="KW-1133">Transmembrane helix</keyword>
<dbReference type="InterPro" id="IPR036640">
    <property type="entry name" value="ABC1_TM_sf"/>
</dbReference>
<feature type="transmembrane region" description="Helical" evidence="8">
    <location>
        <begin position="253"/>
        <end position="271"/>
    </location>
</feature>
<evidence type="ECO:0000256" key="5">
    <source>
        <dbReference type="ARBA" id="ARBA00022840"/>
    </source>
</evidence>
<evidence type="ECO:0000313" key="12">
    <source>
        <dbReference type="Proteomes" id="UP000179219"/>
    </source>
</evidence>
<dbReference type="InterPro" id="IPR039421">
    <property type="entry name" value="Type_1_exporter"/>
</dbReference>
<name>A0A1F7WZU8_9BACT</name>
<dbReference type="PROSITE" id="PS50893">
    <property type="entry name" value="ABC_TRANSPORTER_2"/>
    <property type="match status" value="1"/>
</dbReference>
<proteinExistence type="predicted"/>
<evidence type="ECO:0000259" key="9">
    <source>
        <dbReference type="PROSITE" id="PS50893"/>
    </source>
</evidence>
<dbReference type="PANTHER" id="PTHR43394:SF1">
    <property type="entry name" value="ATP-BINDING CASSETTE SUB-FAMILY B MEMBER 10, MITOCHONDRIAL"/>
    <property type="match status" value="1"/>
</dbReference>
<evidence type="ECO:0000256" key="3">
    <source>
        <dbReference type="ARBA" id="ARBA00022692"/>
    </source>
</evidence>
<feature type="domain" description="ABC transmembrane type-1" evidence="10">
    <location>
        <begin position="19"/>
        <end position="306"/>
    </location>
</feature>
<dbReference type="Pfam" id="PF00005">
    <property type="entry name" value="ABC_tran"/>
    <property type="match status" value="1"/>
</dbReference>
<dbReference type="InterPro" id="IPR027417">
    <property type="entry name" value="P-loop_NTPase"/>
</dbReference>
<dbReference type="Proteomes" id="UP000179219">
    <property type="component" value="Unassembled WGS sequence"/>
</dbReference>
<gene>
    <name evidence="11" type="ORF">A2159_01685</name>
</gene>
<comment type="subcellular location">
    <subcellularLocation>
        <location evidence="1">Cell membrane</location>
        <topology evidence="1">Multi-pass membrane protein</topology>
    </subcellularLocation>
</comment>
<dbReference type="InterPro" id="IPR011527">
    <property type="entry name" value="ABC1_TM_dom"/>
</dbReference>
<comment type="caution">
    <text evidence="11">The sequence shown here is derived from an EMBL/GenBank/DDBJ whole genome shotgun (WGS) entry which is preliminary data.</text>
</comment>
<dbReference type="GO" id="GO:0005524">
    <property type="term" value="F:ATP binding"/>
    <property type="evidence" value="ECO:0007669"/>
    <property type="project" value="UniProtKB-KW"/>
</dbReference>
<evidence type="ECO:0000256" key="2">
    <source>
        <dbReference type="ARBA" id="ARBA00022448"/>
    </source>
</evidence>
<accession>A0A1F7WZU8</accession>
<dbReference type="CDD" id="cd07346">
    <property type="entry name" value="ABC_6TM_exporters"/>
    <property type="match status" value="1"/>
</dbReference>
<sequence>MKNILKILKYTRVYWNWYLFMAFFVCAVSLLSLVTPFLLKQVVDTLVANFTGSESNISRVWFFLILIILSDVAITCLTTFSQWIGDVITVRLQSHLSKKFYEKLLILDISFYDKEQTGAIVNKLNRGIESVTDFIQDMFNNFLPFFLTAIITVMVLARYSKFISLLLAILFPLYILISHKSTMMHFKYERQKNAILDPTQGRMLESIVGIRIVRVFLGEIFELSRFSKARNRIESITRSQSKVWHIYDFWRRLLLNVILFGILSYIVLLTFKKQYTLGEMTLLMQLVQQARFPLFAMSFILGQIQRADAGSKDFFDILETPVKILNINKASRLVPRYRTSKRIIEFQNVKFSYEEKKQVLNNISFFIDKGEKLALVGESGQGKSTLVNLVLRYYQPQRGMVKIFGKDVSKVTKESLFKNITVVFQESLLFSGTVYENIKYGKPNATKQEVVAAAKAANAHEFIINFPRKYESFIGERGIKLSGGQKQRIAIARAILKDAPIIILDEATSSLDSRSEILVQQGLERLMKGRTSIIIAHRLSTITDADKILVISGGRIAQFGSPKILLKQENGLYSKMIKLQQKLMTASKEEREKALKEFDLVA</sequence>
<evidence type="ECO:0000256" key="4">
    <source>
        <dbReference type="ARBA" id="ARBA00022741"/>
    </source>
</evidence>
<dbReference type="PROSITE" id="PS50929">
    <property type="entry name" value="ABC_TM1F"/>
    <property type="match status" value="1"/>
</dbReference>
<feature type="transmembrane region" description="Helical" evidence="8">
    <location>
        <begin position="60"/>
        <end position="84"/>
    </location>
</feature>
<evidence type="ECO:0000256" key="8">
    <source>
        <dbReference type="SAM" id="Phobius"/>
    </source>
</evidence>
<dbReference type="SMART" id="SM00382">
    <property type="entry name" value="AAA"/>
    <property type="match status" value="1"/>
</dbReference>
<evidence type="ECO:0000313" key="11">
    <source>
        <dbReference type="EMBL" id="OGM08173.1"/>
    </source>
</evidence>
<keyword evidence="2" id="KW-0813">Transport</keyword>
<dbReference type="Gene3D" id="1.20.1560.10">
    <property type="entry name" value="ABC transporter type 1, transmembrane domain"/>
    <property type="match status" value="1"/>
</dbReference>
<dbReference type="InterPro" id="IPR003593">
    <property type="entry name" value="AAA+_ATPase"/>
</dbReference>
<keyword evidence="4" id="KW-0547">Nucleotide-binding</keyword>
<keyword evidence="7 8" id="KW-0472">Membrane</keyword>
<dbReference type="Gene3D" id="3.40.50.300">
    <property type="entry name" value="P-loop containing nucleotide triphosphate hydrolases"/>
    <property type="match status" value="1"/>
</dbReference>
<dbReference type="SUPFAM" id="SSF52540">
    <property type="entry name" value="P-loop containing nucleoside triphosphate hydrolases"/>
    <property type="match status" value="1"/>
</dbReference>
<feature type="domain" description="ABC transporter" evidence="9">
    <location>
        <begin position="344"/>
        <end position="578"/>
    </location>
</feature>
<evidence type="ECO:0000256" key="1">
    <source>
        <dbReference type="ARBA" id="ARBA00004651"/>
    </source>
</evidence>
<evidence type="ECO:0000256" key="6">
    <source>
        <dbReference type="ARBA" id="ARBA00022989"/>
    </source>
</evidence>
<dbReference type="GO" id="GO:0015421">
    <property type="term" value="F:ABC-type oligopeptide transporter activity"/>
    <property type="evidence" value="ECO:0007669"/>
    <property type="project" value="TreeGrafter"/>
</dbReference>
<dbReference type="InterPro" id="IPR017871">
    <property type="entry name" value="ABC_transporter-like_CS"/>
</dbReference>
<dbReference type="InterPro" id="IPR003439">
    <property type="entry name" value="ABC_transporter-like_ATP-bd"/>
</dbReference>
<dbReference type="AlphaFoldDB" id="A0A1F7WZU8"/>
<feature type="transmembrane region" description="Helical" evidence="8">
    <location>
        <begin position="15"/>
        <end position="39"/>
    </location>
</feature>
<feature type="transmembrane region" description="Helical" evidence="8">
    <location>
        <begin position="145"/>
        <end position="177"/>
    </location>
</feature>
<dbReference type="PROSITE" id="PS00211">
    <property type="entry name" value="ABC_TRANSPORTER_1"/>
    <property type="match status" value="1"/>
</dbReference>
<dbReference type="FunFam" id="3.40.50.300:FF:000287">
    <property type="entry name" value="Multidrug ABC transporter ATP-binding protein"/>
    <property type="match status" value="1"/>
</dbReference>
<protein>
    <recommendedName>
        <fullName evidence="13">ABC transporter ATP-binding protein</fullName>
    </recommendedName>
</protein>
<keyword evidence="3 8" id="KW-0812">Transmembrane</keyword>
<evidence type="ECO:0008006" key="13">
    <source>
        <dbReference type="Google" id="ProtNLM"/>
    </source>
</evidence>
<dbReference type="SUPFAM" id="SSF90123">
    <property type="entry name" value="ABC transporter transmembrane region"/>
    <property type="match status" value="1"/>
</dbReference>
<dbReference type="PANTHER" id="PTHR43394">
    <property type="entry name" value="ATP-DEPENDENT PERMEASE MDL1, MITOCHONDRIAL"/>
    <property type="match status" value="1"/>
</dbReference>
<organism evidence="11 12">
    <name type="scientific">Candidatus Woesebacteria bacterium RBG_13_34_9</name>
    <dbReference type="NCBI Taxonomy" id="1802477"/>
    <lineage>
        <taxon>Bacteria</taxon>
        <taxon>Candidatus Woeseibacteriota</taxon>
    </lineage>
</organism>
<evidence type="ECO:0000259" key="10">
    <source>
        <dbReference type="PROSITE" id="PS50929"/>
    </source>
</evidence>